<protein>
    <submittedName>
        <fullName evidence="3">Heterokaryon incompatibility protein-domain-containing protein</fullName>
    </submittedName>
</protein>
<feature type="domain" description="Heterokaryon incompatibility" evidence="2">
    <location>
        <begin position="71"/>
        <end position="240"/>
    </location>
</feature>
<evidence type="ECO:0000256" key="1">
    <source>
        <dbReference type="SAM" id="MobiDB-lite"/>
    </source>
</evidence>
<evidence type="ECO:0000313" key="4">
    <source>
        <dbReference type="Proteomes" id="UP001285441"/>
    </source>
</evidence>
<reference evidence="3" key="2">
    <citation type="submission" date="2023-06" db="EMBL/GenBank/DDBJ databases">
        <authorList>
            <consortium name="Lawrence Berkeley National Laboratory"/>
            <person name="Haridas S."/>
            <person name="Hensen N."/>
            <person name="Bonometti L."/>
            <person name="Westerberg I."/>
            <person name="Brannstrom I.O."/>
            <person name="Guillou S."/>
            <person name="Cros-Aarteil S."/>
            <person name="Calhoun S."/>
            <person name="Kuo A."/>
            <person name="Mondo S."/>
            <person name="Pangilinan J."/>
            <person name="Riley R."/>
            <person name="LaButti K."/>
            <person name="Andreopoulos B."/>
            <person name="Lipzen A."/>
            <person name="Chen C."/>
            <person name="Yanf M."/>
            <person name="Daum C."/>
            <person name="Ng V."/>
            <person name="Clum A."/>
            <person name="Steindorff A."/>
            <person name="Ohm R."/>
            <person name="Martin F."/>
            <person name="Silar P."/>
            <person name="Natvig D."/>
            <person name="Lalanne C."/>
            <person name="Gautier V."/>
            <person name="Ament-velasquez S.L."/>
            <person name="Kruys A."/>
            <person name="Hutchinson M.I."/>
            <person name="Powell A.J."/>
            <person name="Barry K."/>
            <person name="Miller A.N."/>
            <person name="Grigoriev I.V."/>
            <person name="Debuchy R."/>
            <person name="Gladieux P."/>
            <person name="Thoren M.H."/>
            <person name="Johannesson H."/>
        </authorList>
    </citation>
    <scope>NUCLEOTIDE SEQUENCE</scope>
    <source>
        <strain evidence="3">CBS 232.78</strain>
    </source>
</reference>
<name>A0AAE0NY64_9PEZI</name>
<gene>
    <name evidence="3" type="ORF">B0H63DRAFT_464312</name>
</gene>
<evidence type="ECO:0000259" key="2">
    <source>
        <dbReference type="Pfam" id="PF06985"/>
    </source>
</evidence>
<feature type="region of interest" description="Disordered" evidence="1">
    <location>
        <begin position="171"/>
        <end position="207"/>
    </location>
</feature>
<dbReference type="Proteomes" id="UP001285441">
    <property type="component" value="Unassembled WGS sequence"/>
</dbReference>
<dbReference type="AlphaFoldDB" id="A0AAE0NY64"/>
<feature type="compositionally biased region" description="Low complexity" evidence="1">
    <location>
        <begin position="189"/>
        <end position="207"/>
    </location>
</feature>
<dbReference type="PANTHER" id="PTHR33112">
    <property type="entry name" value="DOMAIN PROTEIN, PUTATIVE-RELATED"/>
    <property type="match status" value="1"/>
</dbReference>
<keyword evidence="4" id="KW-1185">Reference proteome</keyword>
<organism evidence="3 4">
    <name type="scientific">Podospora didyma</name>
    <dbReference type="NCBI Taxonomy" id="330526"/>
    <lineage>
        <taxon>Eukaryota</taxon>
        <taxon>Fungi</taxon>
        <taxon>Dikarya</taxon>
        <taxon>Ascomycota</taxon>
        <taxon>Pezizomycotina</taxon>
        <taxon>Sordariomycetes</taxon>
        <taxon>Sordariomycetidae</taxon>
        <taxon>Sordariales</taxon>
        <taxon>Podosporaceae</taxon>
        <taxon>Podospora</taxon>
    </lineage>
</organism>
<accession>A0AAE0NY64</accession>
<dbReference type="Pfam" id="PF06985">
    <property type="entry name" value="HET"/>
    <property type="match status" value="1"/>
</dbReference>
<dbReference type="PANTHER" id="PTHR33112:SF9">
    <property type="entry name" value="HETEROKARYON INCOMPATIBILITY DOMAIN-CONTAINING PROTEIN"/>
    <property type="match status" value="1"/>
</dbReference>
<reference evidence="3" key="1">
    <citation type="journal article" date="2023" name="Mol. Phylogenet. Evol.">
        <title>Genome-scale phylogeny and comparative genomics of the fungal order Sordariales.</title>
        <authorList>
            <person name="Hensen N."/>
            <person name="Bonometti L."/>
            <person name="Westerberg I."/>
            <person name="Brannstrom I.O."/>
            <person name="Guillou S."/>
            <person name="Cros-Aarteil S."/>
            <person name="Calhoun S."/>
            <person name="Haridas S."/>
            <person name="Kuo A."/>
            <person name="Mondo S."/>
            <person name="Pangilinan J."/>
            <person name="Riley R."/>
            <person name="LaButti K."/>
            <person name="Andreopoulos B."/>
            <person name="Lipzen A."/>
            <person name="Chen C."/>
            <person name="Yan M."/>
            <person name="Daum C."/>
            <person name="Ng V."/>
            <person name="Clum A."/>
            <person name="Steindorff A."/>
            <person name="Ohm R.A."/>
            <person name="Martin F."/>
            <person name="Silar P."/>
            <person name="Natvig D.O."/>
            <person name="Lalanne C."/>
            <person name="Gautier V."/>
            <person name="Ament-Velasquez S.L."/>
            <person name="Kruys A."/>
            <person name="Hutchinson M.I."/>
            <person name="Powell A.J."/>
            <person name="Barry K."/>
            <person name="Miller A.N."/>
            <person name="Grigoriev I.V."/>
            <person name="Debuchy R."/>
            <person name="Gladieux P."/>
            <person name="Hiltunen Thoren M."/>
            <person name="Johannesson H."/>
        </authorList>
    </citation>
    <scope>NUCLEOTIDE SEQUENCE</scope>
    <source>
        <strain evidence="3">CBS 232.78</strain>
    </source>
</reference>
<evidence type="ECO:0000313" key="3">
    <source>
        <dbReference type="EMBL" id="KAK3389774.1"/>
    </source>
</evidence>
<dbReference type="EMBL" id="JAULSW010000002">
    <property type="protein sequence ID" value="KAK3389774.1"/>
    <property type="molecule type" value="Genomic_DNA"/>
</dbReference>
<sequence>MSPGQLTSEEDGSFTAASVNLISDWVKNCLDNHPDCRGTDAPHILPNRILNVSGSGDIKLCSGELLNGQTYCALSHCWGDAHSTPPLRTTRDTLGVRQTGIPIPSLSLTFQDAIRVTRALGICYLWIDSLCIVQDDARDWEVESAKMSSIYENAHFVVAATDAKEGSAGCFLRQPPSSSRPTSKRDRLSSPFSTSSPLSPSSSGSSGPSTHIFFEPYSWPNGNPTASLCPLLLRAWCLQERLLSRRMVHFTRAELVWECRSKVDCECGKLNSPGSLSSGPSSKGEWSTSQEHVKLFLLWHKTVSLYAKLRISFPSDRLPAISGLAKKLQSRGAGRYVAGIWEENVFADLLWTMVLPGTRARQWQAPSWSWACFEGPITLSTAVSYGSTKESYVDTLHLRKPQASLTCPSGAPFRTTLISLQHGFSGDPTGKATWAELTIQAPTISASYIGKHSGDQMMRIGDMEVKFKLDTSEDISDFVEGTPLTMKCLWIGTMWKKGIFVSEKELTDSERTEVDAIPLPHCLILRTSRGLGGTKPTTSAYERVGVLSFNKFSKSSETDAAECIQQFKDAEVERITIL</sequence>
<comment type="caution">
    <text evidence="3">The sequence shown here is derived from an EMBL/GenBank/DDBJ whole genome shotgun (WGS) entry which is preliminary data.</text>
</comment>
<dbReference type="InterPro" id="IPR010730">
    <property type="entry name" value="HET"/>
</dbReference>
<proteinExistence type="predicted"/>